<dbReference type="SUPFAM" id="SSF56601">
    <property type="entry name" value="beta-lactamase/transpeptidase-like"/>
    <property type="match status" value="1"/>
</dbReference>
<evidence type="ECO:0000313" key="5">
    <source>
        <dbReference type="Proteomes" id="UP000320042"/>
    </source>
</evidence>
<feature type="domain" description="Beta-lactamase-related" evidence="3">
    <location>
        <begin position="233"/>
        <end position="590"/>
    </location>
</feature>
<reference evidence="4 5" key="1">
    <citation type="submission" date="2019-07" db="EMBL/GenBank/DDBJ databases">
        <authorList>
            <person name="Kim J."/>
        </authorList>
    </citation>
    <scope>NUCLEOTIDE SEQUENCE [LARGE SCALE GENOMIC DNA]</scope>
    <source>
        <strain evidence="5">dk17</strain>
    </source>
</reference>
<gene>
    <name evidence="4" type="ORF">FPZ43_05710</name>
</gene>
<keyword evidence="5" id="KW-1185">Reference proteome</keyword>
<comment type="caution">
    <text evidence="4">The sequence shown here is derived from an EMBL/GenBank/DDBJ whole genome shotgun (WGS) entry which is preliminary data.</text>
</comment>
<dbReference type="AlphaFoldDB" id="A0A563UGF9"/>
<evidence type="ECO:0000313" key="4">
    <source>
        <dbReference type="EMBL" id="TWR30437.1"/>
    </source>
</evidence>
<name>A0A563UGF9_9SPHI</name>
<dbReference type="PANTHER" id="PTHR43283">
    <property type="entry name" value="BETA-LACTAMASE-RELATED"/>
    <property type="match status" value="1"/>
</dbReference>
<keyword evidence="1 4" id="KW-0378">Hydrolase</keyword>
<accession>A0A563UGF9</accession>
<dbReference type="RefSeq" id="WP_146380895.1">
    <property type="nucleotide sequence ID" value="NZ_VOEJ01000002.1"/>
</dbReference>
<dbReference type="Pfam" id="PF00144">
    <property type="entry name" value="Beta-lactamase"/>
    <property type="match status" value="1"/>
</dbReference>
<feature type="chain" id="PRO_5022053887" evidence="2">
    <location>
        <begin position="25"/>
        <end position="607"/>
    </location>
</feature>
<evidence type="ECO:0000256" key="2">
    <source>
        <dbReference type="SAM" id="SignalP"/>
    </source>
</evidence>
<dbReference type="InterPro" id="IPR012338">
    <property type="entry name" value="Beta-lactam/transpept-like"/>
</dbReference>
<dbReference type="EMBL" id="VOEJ01000002">
    <property type="protein sequence ID" value="TWR30437.1"/>
    <property type="molecule type" value="Genomic_DNA"/>
</dbReference>
<protein>
    <submittedName>
        <fullName evidence="4">Serine hydrolase</fullName>
    </submittedName>
</protein>
<evidence type="ECO:0000256" key="1">
    <source>
        <dbReference type="ARBA" id="ARBA00022801"/>
    </source>
</evidence>
<sequence length="607" mass="67899">MKRNKRGCYSLLLLGFILVNSACAQQPPFVFTGKAYVQEAKSAEQETFLFNNEKGIVPLRNLDNNKVASIHFSSVYATAFDSLLNKYAKIQSFNGSEYMGVKPFDMLAQDTKFYNTLVVQLTDAEINNHQIIGFINETNKVKDVVVSYLGNSTFLRQLDNVTAPIIWSSRLSPVSAMFSAQAIFGGVAVTQKLNKTYTGKYVANTGFTTSKTRLQYTVPEDAGINSDNLKEIDKIAAEAITNRATPGCVVLVAKDGKVIYNKAYGYHEYNNQIQNKITDIYDVASMTKISATTMELMQLYDQQRLNLDSTLGTYMSMTRNTNKKTLKVSELLMHQAGLIPDISTFEVVKPSDHSVDSSAAFPTKVNQGYYLRKNYFDDVMLQAMLRSAVKTRGQYVYSDVGMLFLQQIAEAITSTPLNVYVQQKFYNPLGMQTAGFLPLYRFPVDRIPPTENDVKDRKALIDGYVHDPTAALMGGVAGHAGLFASANDIAILYQMMLNRGTYGGVQYIKPETVNMWTAKQSPISRRGYGFDRWDPIADRHYPSKLASDQTYGHTGFTGTCVWVDPKYNLVYVFLSNRVYPNVGNKLGSMNIRPRIQDAIYDAILKGM</sequence>
<dbReference type="OrthoDB" id="9805821at2"/>
<dbReference type="Gene3D" id="3.40.710.10">
    <property type="entry name" value="DD-peptidase/beta-lactamase superfamily"/>
    <property type="match status" value="1"/>
</dbReference>
<organism evidence="4 5">
    <name type="scientific">Mucilaginibacter pallidiroseus</name>
    <dbReference type="NCBI Taxonomy" id="2599295"/>
    <lineage>
        <taxon>Bacteria</taxon>
        <taxon>Pseudomonadati</taxon>
        <taxon>Bacteroidota</taxon>
        <taxon>Sphingobacteriia</taxon>
        <taxon>Sphingobacteriales</taxon>
        <taxon>Sphingobacteriaceae</taxon>
        <taxon>Mucilaginibacter</taxon>
    </lineage>
</organism>
<keyword evidence="2" id="KW-0732">Signal</keyword>
<dbReference type="InterPro" id="IPR001466">
    <property type="entry name" value="Beta-lactam-related"/>
</dbReference>
<dbReference type="InterPro" id="IPR050789">
    <property type="entry name" value="Diverse_Enzym_Activities"/>
</dbReference>
<feature type="signal peptide" evidence="2">
    <location>
        <begin position="1"/>
        <end position="24"/>
    </location>
</feature>
<dbReference type="GO" id="GO:0016787">
    <property type="term" value="F:hydrolase activity"/>
    <property type="evidence" value="ECO:0007669"/>
    <property type="project" value="UniProtKB-KW"/>
</dbReference>
<evidence type="ECO:0000259" key="3">
    <source>
        <dbReference type="Pfam" id="PF00144"/>
    </source>
</evidence>
<proteinExistence type="predicted"/>
<dbReference type="PANTHER" id="PTHR43283:SF11">
    <property type="entry name" value="BETA-LACTAMASE-RELATED DOMAIN-CONTAINING PROTEIN"/>
    <property type="match status" value="1"/>
</dbReference>
<dbReference type="Proteomes" id="UP000320042">
    <property type="component" value="Unassembled WGS sequence"/>
</dbReference>